<dbReference type="GO" id="GO:0003700">
    <property type="term" value="F:DNA-binding transcription factor activity"/>
    <property type="evidence" value="ECO:0007669"/>
    <property type="project" value="InterPro"/>
</dbReference>
<dbReference type="PROSITE" id="PS01124">
    <property type="entry name" value="HTH_ARAC_FAMILY_2"/>
    <property type="match status" value="1"/>
</dbReference>
<evidence type="ECO:0000313" key="7">
    <source>
        <dbReference type="EMBL" id="OCT16269.1"/>
    </source>
</evidence>
<keyword evidence="2 7" id="KW-0238">DNA-binding</keyword>
<dbReference type="Proteomes" id="UP000093309">
    <property type="component" value="Unassembled WGS sequence"/>
</dbReference>
<dbReference type="AlphaFoldDB" id="A0A1C1A6S7"/>
<dbReference type="PANTHER" id="PTHR43280:SF28">
    <property type="entry name" value="HTH-TYPE TRANSCRIPTIONAL ACTIVATOR RHAS"/>
    <property type="match status" value="1"/>
</dbReference>
<evidence type="ECO:0000259" key="6">
    <source>
        <dbReference type="PROSITE" id="PS50110"/>
    </source>
</evidence>
<name>A0A1C1A6S7_9BACL</name>
<dbReference type="CDD" id="cd17536">
    <property type="entry name" value="REC_YesN-like"/>
    <property type="match status" value="1"/>
</dbReference>
<dbReference type="SMART" id="SM00448">
    <property type="entry name" value="REC"/>
    <property type="match status" value="1"/>
</dbReference>
<gene>
    <name evidence="7" type="ORF">A8709_02210</name>
</gene>
<dbReference type="RefSeq" id="WP_065851041.1">
    <property type="nucleotide sequence ID" value="NZ_LYPC01000011.1"/>
</dbReference>
<proteinExistence type="predicted"/>
<dbReference type="PRINTS" id="PR00032">
    <property type="entry name" value="HTHARAC"/>
</dbReference>
<dbReference type="InterPro" id="IPR018062">
    <property type="entry name" value="HTH_AraC-typ_CS"/>
</dbReference>
<keyword evidence="8" id="KW-1185">Reference proteome</keyword>
<evidence type="ECO:0000259" key="5">
    <source>
        <dbReference type="PROSITE" id="PS01124"/>
    </source>
</evidence>
<dbReference type="PROSITE" id="PS50110">
    <property type="entry name" value="RESPONSE_REGULATORY"/>
    <property type="match status" value="1"/>
</dbReference>
<keyword evidence="4" id="KW-0597">Phosphoprotein</keyword>
<dbReference type="Gene3D" id="1.10.10.60">
    <property type="entry name" value="Homeodomain-like"/>
    <property type="match status" value="2"/>
</dbReference>
<dbReference type="InterPro" id="IPR001789">
    <property type="entry name" value="Sig_transdc_resp-reg_receiver"/>
</dbReference>
<dbReference type="InterPro" id="IPR009057">
    <property type="entry name" value="Homeodomain-like_sf"/>
</dbReference>
<dbReference type="SUPFAM" id="SSF52172">
    <property type="entry name" value="CheY-like"/>
    <property type="match status" value="1"/>
</dbReference>
<keyword evidence="3" id="KW-0804">Transcription</keyword>
<sequence>MDILIVDDETIIREGIQRTLQNRYPEHKIHLASNAEQAIALLRSHTIHIVLTDILMPGMTGLELMNMSRSRHPHVKWVVISAYSEFSYAQEAVRLGAKDYLLKPIGKEVLSEMIRKLSEEIARDAELIEEAEVLKTNRRFLQEAVFQRWVQGLDTGRIDMGPFAMQHPFFYLIMVKMETDKAVFLENFIIENVLQELIDRYGKGFVTVHDSKSLLGLVTPPEGTSIAQLVEELRSHLIKYLKVPFQIMSTERIEQFQSVPAEVQRMRQASTTQVYEHHAASGSDRSVEVALQYMRTHYHDDLSLEKVASIVYLNPVYFSQLFKQKTGQGFKDFVINLRLEQAKQLLLNPKLKLADVAERIGYQDMRHFSQVFKKKYGVTPSEFRQEQTGDKADSLVSRD</sequence>
<dbReference type="PROSITE" id="PS00041">
    <property type="entry name" value="HTH_ARAC_FAMILY_1"/>
    <property type="match status" value="1"/>
</dbReference>
<reference evidence="8" key="1">
    <citation type="submission" date="2016-05" db="EMBL/GenBank/DDBJ databases">
        <title>Paenibacillus oryzae. sp. nov., isolated from the rice root.</title>
        <authorList>
            <person name="Zhang J."/>
            <person name="Zhang X."/>
        </authorList>
    </citation>
    <scope>NUCLEOTIDE SEQUENCE [LARGE SCALE GENOMIC DNA]</scope>
    <source>
        <strain evidence="8">KCTC13222</strain>
    </source>
</reference>
<dbReference type="SUPFAM" id="SSF46689">
    <property type="entry name" value="Homeodomain-like"/>
    <property type="match status" value="2"/>
</dbReference>
<evidence type="ECO:0000256" key="1">
    <source>
        <dbReference type="ARBA" id="ARBA00023015"/>
    </source>
</evidence>
<organism evidence="7 8">
    <name type="scientific">Paenibacillus pectinilyticus</name>
    <dbReference type="NCBI Taxonomy" id="512399"/>
    <lineage>
        <taxon>Bacteria</taxon>
        <taxon>Bacillati</taxon>
        <taxon>Bacillota</taxon>
        <taxon>Bacilli</taxon>
        <taxon>Bacillales</taxon>
        <taxon>Paenibacillaceae</taxon>
        <taxon>Paenibacillus</taxon>
    </lineage>
</organism>
<dbReference type="GO" id="GO:0000160">
    <property type="term" value="P:phosphorelay signal transduction system"/>
    <property type="evidence" value="ECO:0007669"/>
    <property type="project" value="InterPro"/>
</dbReference>
<dbReference type="STRING" id="512399.A8709_02210"/>
<dbReference type="GO" id="GO:0043565">
    <property type="term" value="F:sequence-specific DNA binding"/>
    <property type="evidence" value="ECO:0007669"/>
    <property type="project" value="InterPro"/>
</dbReference>
<dbReference type="SMART" id="SM00342">
    <property type="entry name" value="HTH_ARAC"/>
    <property type="match status" value="1"/>
</dbReference>
<dbReference type="EMBL" id="LYPC01000011">
    <property type="protein sequence ID" value="OCT16269.1"/>
    <property type="molecule type" value="Genomic_DNA"/>
</dbReference>
<comment type="caution">
    <text evidence="7">The sequence shown here is derived from an EMBL/GenBank/DDBJ whole genome shotgun (WGS) entry which is preliminary data.</text>
</comment>
<evidence type="ECO:0000313" key="8">
    <source>
        <dbReference type="Proteomes" id="UP000093309"/>
    </source>
</evidence>
<accession>A0A1C1A6S7</accession>
<dbReference type="Pfam" id="PF12833">
    <property type="entry name" value="HTH_18"/>
    <property type="match status" value="1"/>
</dbReference>
<protein>
    <submittedName>
        <fullName evidence="7">DNA-binding response regulator</fullName>
    </submittedName>
</protein>
<feature type="modified residue" description="4-aspartylphosphate" evidence="4">
    <location>
        <position position="53"/>
    </location>
</feature>
<keyword evidence="1" id="KW-0805">Transcription regulation</keyword>
<dbReference type="InterPro" id="IPR018060">
    <property type="entry name" value="HTH_AraC"/>
</dbReference>
<evidence type="ECO:0000256" key="3">
    <source>
        <dbReference type="ARBA" id="ARBA00023163"/>
    </source>
</evidence>
<feature type="domain" description="Response regulatory" evidence="6">
    <location>
        <begin position="2"/>
        <end position="118"/>
    </location>
</feature>
<dbReference type="InterPro" id="IPR011006">
    <property type="entry name" value="CheY-like_superfamily"/>
</dbReference>
<evidence type="ECO:0000256" key="2">
    <source>
        <dbReference type="ARBA" id="ARBA00023125"/>
    </source>
</evidence>
<dbReference type="PANTHER" id="PTHR43280">
    <property type="entry name" value="ARAC-FAMILY TRANSCRIPTIONAL REGULATOR"/>
    <property type="match status" value="1"/>
</dbReference>
<dbReference type="Gene3D" id="3.40.50.2300">
    <property type="match status" value="1"/>
</dbReference>
<dbReference type="Pfam" id="PF00072">
    <property type="entry name" value="Response_reg"/>
    <property type="match status" value="1"/>
</dbReference>
<dbReference type="InterPro" id="IPR020449">
    <property type="entry name" value="Tscrpt_reg_AraC-type_HTH"/>
</dbReference>
<feature type="domain" description="HTH araC/xylS-type" evidence="5">
    <location>
        <begin position="288"/>
        <end position="386"/>
    </location>
</feature>
<evidence type="ECO:0000256" key="4">
    <source>
        <dbReference type="PROSITE-ProRule" id="PRU00169"/>
    </source>
</evidence>
<dbReference type="OrthoDB" id="9788446at2"/>